<evidence type="ECO:0000313" key="2">
    <source>
        <dbReference type="EMBL" id="MBB3154932.1"/>
    </source>
</evidence>
<gene>
    <name evidence="2" type="ORF">FHS16_005031</name>
</gene>
<comment type="caution">
    <text evidence="2">The sequence shown here is derived from an EMBL/GenBank/DDBJ whole genome shotgun (WGS) entry which is preliminary data.</text>
</comment>
<dbReference type="RefSeq" id="WP_183569159.1">
    <property type="nucleotide sequence ID" value="NZ_CBCSLB010000002.1"/>
</dbReference>
<feature type="domain" description="Aminoglycoside phosphotransferase" evidence="1">
    <location>
        <begin position="63"/>
        <end position="244"/>
    </location>
</feature>
<dbReference type="InterPro" id="IPR011009">
    <property type="entry name" value="Kinase-like_dom_sf"/>
</dbReference>
<proteinExistence type="predicted"/>
<organism evidence="2 3">
    <name type="scientific">Paenibacillus endophyticus</name>
    <dbReference type="NCBI Taxonomy" id="1294268"/>
    <lineage>
        <taxon>Bacteria</taxon>
        <taxon>Bacillati</taxon>
        <taxon>Bacillota</taxon>
        <taxon>Bacilli</taxon>
        <taxon>Bacillales</taxon>
        <taxon>Paenibacillaceae</taxon>
        <taxon>Paenibacillus</taxon>
    </lineage>
</organism>
<dbReference type="Gene3D" id="3.90.1200.10">
    <property type="match status" value="1"/>
</dbReference>
<dbReference type="InterPro" id="IPR002575">
    <property type="entry name" value="Aminoglycoside_PTrfase"/>
</dbReference>
<dbReference type="EMBL" id="JACHXW010000020">
    <property type="protein sequence ID" value="MBB3154932.1"/>
    <property type="molecule type" value="Genomic_DNA"/>
</dbReference>
<name>A0A7W5GDE0_9BACL</name>
<sequence>MHAIIKADGSLDETLLIGREPIYRGMNGNTVERIFINETEDSLIFKPVTSRAQAQAEAWVNAHILSAFPPIYPRLVACSAANATKTHWILFEDLGPLSHHFEESAAMEVLTYMAQWQNHDISHLNGLSRQGPKPTAAAMKREIHHLIEDADAEQTWPSIPAPLPYRILSLLDGECFESEELVLSHGDLHLGNYARVSDQVKVLDWEHAHFNHRYWDLYHVIDLSHPVFPKQMTADMRERLLAHYLAAQNDIGVSLGASRFKHRYYLYASLLSLWMLQLIAKDLRADKGIWPLDQLRQQLHETTDNLMQCAEYLGIS</sequence>
<dbReference type="AlphaFoldDB" id="A0A7W5GDE0"/>
<protein>
    <recommendedName>
        <fullName evidence="1">Aminoglycoside phosphotransferase domain-containing protein</fullName>
    </recommendedName>
</protein>
<evidence type="ECO:0000259" key="1">
    <source>
        <dbReference type="Pfam" id="PF01636"/>
    </source>
</evidence>
<reference evidence="2 3" key="1">
    <citation type="submission" date="2020-08" db="EMBL/GenBank/DDBJ databases">
        <title>Genomic Encyclopedia of Type Strains, Phase III (KMG-III): the genomes of soil and plant-associated and newly described type strains.</title>
        <authorList>
            <person name="Whitman W."/>
        </authorList>
    </citation>
    <scope>NUCLEOTIDE SEQUENCE [LARGE SCALE GENOMIC DNA]</scope>
    <source>
        <strain evidence="2 3">CECT 8234</strain>
    </source>
</reference>
<dbReference type="Pfam" id="PF01636">
    <property type="entry name" value="APH"/>
    <property type="match status" value="1"/>
</dbReference>
<evidence type="ECO:0000313" key="3">
    <source>
        <dbReference type="Proteomes" id="UP000518605"/>
    </source>
</evidence>
<keyword evidence="3" id="KW-1185">Reference proteome</keyword>
<dbReference type="SUPFAM" id="SSF56112">
    <property type="entry name" value="Protein kinase-like (PK-like)"/>
    <property type="match status" value="1"/>
</dbReference>
<dbReference type="Proteomes" id="UP000518605">
    <property type="component" value="Unassembled WGS sequence"/>
</dbReference>
<accession>A0A7W5GDE0</accession>